<comment type="subcellular location">
    <subcellularLocation>
        <location evidence="1">Membrane</location>
    </subcellularLocation>
</comment>
<evidence type="ECO:0000259" key="6">
    <source>
        <dbReference type="SMART" id="SM01270"/>
    </source>
</evidence>
<dbReference type="InterPro" id="IPR044783">
    <property type="entry name" value="PHYL"/>
</dbReference>
<dbReference type="SUPFAM" id="SSF64356">
    <property type="entry name" value="SNARE-like"/>
    <property type="match status" value="1"/>
</dbReference>
<gene>
    <name evidence="7" type="ORF">FH972_016236</name>
</gene>
<evidence type="ECO:0000313" key="8">
    <source>
        <dbReference type="Proteomes" id="UP000327013"/>
    </source>
</evidence>
<evidence type="ECO:0000256" key="3">
    <source>
        <dbReference type="ARBA" id="ARBA00023136"/>
    </source>
</evidence>
<keyword evidence="5" id="KW-1133">Transmembrane helix</keyword>
<dbReference type="InterPro" id="IPR010908">
    <property type="entry name" value="Longin_dom"/>
</dbReference>
<dbReference type="EMBL" id="CM017326">
    <property type="protein sequence ID" value="KAE8077699.1"/>
    <property type="molecule type" value="Genomic_DNA"/>
</dbReference>
<dbReference type="GO" id="GO:0016020">
    <property type="term" value="C:membrane"/>
    <property type="evidence" value="ECO:0007669"/>
    <property type="project" value="UniProtKB-SubCell"/>
</dbReference>
<evidence type="ECO:0000256" key="4">
    <source>
        <dbReference type="SAM" id="MobiDB-lite"/>
    </source>
</evidence>
<evidence type="ECO:0000256" key="2">
    <source>
        <dbReference type="ARBA" id="ARBA00008025"/>
    </source>
</evidence>
<reference evidence="7 8" key="1">
    <citation type="submission" date="2019-06" db="EMBL/GenBank/DDBJ databases">
        <title>A chromosomal-level reference genome of Carpinus fangiana (Coryloideae, Betulaceae).</title>
        <authorList>
            <person name="Yang X."/>
            <person name="Wang Z."/>
            <person name="Zhang L."/>
            <person name="Hao G."/>
            <person name="Liu J."/>
            <person name="Yang Y."/>
        </authorList>
    </citation>
    <scope>NUCLEOTIDE SEQUENCE [LARGE SCALE GENOMIC DNA]</scope>
    <source>
        <strain evidence="7">Cfa_2016G</strain>
        <tissue evidence="7">Leaf</tissue>
    </source>
</reference>
<dbReference type="InterPro" id="IPR011012">
    <property type="entry name" value="Longin-like_dom_sf"/>
</dbReference>
<evidence type="ECO:0000256" key="1">
    <source>
        <dbReference type="ARBA" id="ARBA00004370"/>
    </source>
</evidence>
<dbReference type="PANTHER" id="PTHR47461">
    <property type="entry name" value="PHYTOLONGIN PHYL1.2"/>
    <property type="match status" value="1"/>
</dbReference>
<feature type="region of interest" description="Disordered" evidence="4">
    <location>
        <begin position="165"/>
        <end position="191"/>
    </location>
</feature>
<dbReference type="Proteomes" id="UP000327013">
    <property type="component" value="Chromosome 6"/>
</dbReference>
<sequence>MISNPNLILYACVAKGTTILARFTREPDLERLALQCLERTPPLHSMHSHTVRKRTYTFLIQDPFVYFAIFDEDLVQSEGLWFLNRVKCDFEEVVEGGALKGLDNLSSHCLQKQCDPIFREAMALDLTLENPSPASDLTKSSRNPSVDSSKGMKMVMIPLLPCSSRSKVSKKKKRMSGEGNGDAKEATSENTADASDGVFRDFALPVHKSFPHDRQKAKNIWRKHVWVVLLLDLLVCAVLFAVWLWVCRGFECLAG</sequence>
<evidence type="ECO:0000256" key="5">
    <source>
        <dbReference type="SAM" id="Phobius"/>
    </source>
</evidence>
<organism evidence="7 8">
    <name type="scientific">Carpinus fangiana</name>
    <dbReference type="NCBI Taxonomy" id="176857"/>
    <lineage>
        <taxon>Eukaryota</taxon>
        <taxon>Viridiplantae</taxon>
        <taxon>Streptophyta</taxon>
        <taxon>Embryophyta</taxon>
        <taxon>Tracheophyta</taxon>
        <taxon>Spermatophyta</taxon>
        <taxon>Magnoliopsida</taxon>
        <taxon>eudicotyledons</taxon>
        <taxon>Gunneridae</taxon>
        <taxon>Pentapetalae</taxon>
        <taxon>rosids</taxon>
        <taxon>fabids</taxon>
        <taxon>Fagales</taxon>
        <taxon>Betulaceae</taxon>
        <taxon>Carpinus</taxon>
    </lineage>
</organism>
<keyword evidence="3 5" id="KW-0472">Membrane</keyword>
<proteinExistence type="inferred from homology"/>
<name>A0A5N6RFS1_9ROSI</name>
<dbReference type="CDD" id="cd14824">
    <property type="entry name" value="Longin"/>
    <property type="match status" value="1"/>
</dbReference>
<dbReference type="SMART" id="SM01270">
    <property type="entry name" value="Longin"/>
    <property type="match status" value="1"/>
</dbReference>
<dbReference type="Gene3D" id="3.30.450.50">
    <property type="entry name" value="Longin domain"/>
    <property type="match status" value="1"/>
</dbReference>
<dbReference type="AlphaFoldDB" id="A0A5N6RFS1"/>
<accession>A0A5N6RFS1</accession>
<keyword evidence="5" id="KW-0812">Transmembrane</keyword>
<feature type="transmembrane region" description="Helical" evidence="5">
    <location>
        <begin position="224"/>
        <end position="246"/>
    </location>
</feature>
<dbReference type="OrthoDB" id="1918034at2759"/>
<evidence type="ECO:0000313" key="7">
    <source>
        <dbReference type="EMBL" id="KAE8077699.1"/>
    </source>
</evidence>
<comment type="similarity">
    <text evidence="2">Belongs to the synaptobrevin family.</text>
</comment>
<feature type="domain" description="Longin" evidence="6">
    <location>
        <begin position="32"/>
        <end position="117"/>
    </location>
</feature>
<keyword evidence="8" id="KW-1185">Reference proteome</keyword>
<protein>
    <recommendedName>
        <fullName evidence="6">Longin domain-containing protein</fullName>
    </recommendedName>
</protein>
<dbReference type="PANTHER" id="PTHR47461:SF3">
    <property type="entry name" value="PHYTOLONGIN PHYL2.2"/>
    <property type="match status" value="1"/>
</dbReference>